<protein>
    <recommendedName>
        <fullName evidence="3">Conjugal transfer protein</fullName>
    </recommendedName>
</protein>
<evidence type="ECO:0000313" key="1">
    <source>
        <dbReference type="EMBL" id="MDB8742844.1"/>
    </source>
</evidence>
<sequence>MDNRRIHNRRIDVYCPSCAAAGIKRKLMEVDNDAKGIIYPYCKGCKKNVAVKLPISAEKHLR</sequence>
<reference evidence="1" key="1">
    <citation type="submission" date="2023-01" db="EMBL/GenBank/DDBJ databases">
        <title>Human gut microbiome strain richness.</title>
        <authorList>
            <person name="Chen-Liaw A."/>
        </authorList>
    </citation>
    <scope>NUCLEOTIDE SEQUENCE</scope>
    <source>
        <strain evidence="1">D59st1_B8_D59t2_181005</strain>
    </source>
</reference>
<dbReference type="AlphaFoldDB" id="A0AAW6E577"/>
<proteinExistence type="predicted"/>
<organism evidence="1 2">
    <name type="scientific">Ruminococcus bicirculans</name>
    <name type="common">ex Wegman et al. 2014</name>
    <dbReference type="NCBI Taxonomy" id="1160721"/>
    <lineage>
        <taxon>Bacteria</taxon>
        <taxon>Bacillati</taxon>
        <taxon>Bacillota</taxon>
        <taxon>Clostridia</taxon>
        <taxon>Eubacteriales</taxon>
        <taxon>Oscillospiraceae</taxon>
        <taxon>Ruminococcus</taxon>
    </lineage>
</organism>
<accession>A0AAW6E577</accession>
<evidence type="ECO:0008006" key="3">
    <source>
        <dbReference type="Google" id="ProtNLM"/>
    </source>
</evidence>
<name>A0AAW6E577_9FIRM</name>
<dbReference type="EMBL" id="JAQMLS010000009">
    <property type="protein sequence ID" value="MDB8742844.1"/>
    <property type="molecule type" value="Genomic_DNA"/>
</dbReference>
<dbReference type="RefSeq" id="WP_195552041.1">
    <property type="nucleotide sequence ID" value="NZ_JADMNX010000009.1"/>
</dbReference>
<evidence type="ECO:0000313" key="2">
    <source>
        <dbReference type="Proteomes" id="UP001211421"/>
    </source>
</evidence>
<gene>
    <name evidence="1" type="ORF">PNV70_12305</name>
</gene>
<comment type="caution">
    <text evidence="1">The sequence shown here is derived from an EMBL/GenBank/DDBJ whole genome shotgun (WGS) entry which is preliminary data.</text>
</comment>
<dbReference type="Proteomes" id="UP001211421">
    <property type="component" value="Unassembled WGS sequence"/>
</dbReference>